<dbReference type="GO" id="GO:0015031">
    <property type="term" value="P:protein transport"/>
    <property type="evidence" value="ECO:0007669"/>
    <property type="project" value="InterPro"/>
</dbReference>
<evidence type="ECO:0000256" key="2">
    <source>
        <dbReference type="ARBA" id="ARBA00005464"/>
    </source>
</evidence>
<dbReference type="Gene3D" id="1.10.3120.10">
    <property type="entry name" value="Trigger factor, C-terminal domain"/>
    <property type="match status" value="1"/>
</dbReference>
<dbReference type="SUPFAM" id="SSF54534">
    <property type="entry name" value="FKBP-like"/>
    <property type="match status" value="1"/>
</dbReference>
<dbReference type="Pfam" id="PF05697">
    <property type="entry name" value="Trigger_N"/>
    <property type="match status" value="1"/>
</dbReference>
<dbReference type="GO" id="GO:0044183">
    <property type="term" value="F:protein folding chaperone"/>
    <property type="evidence" value="ECO:0007669"/>
    <property type="project" value="TreeGrafter"/>
</dbReference>
<evidence type="ECO:0000256" key="1">
    <source>
        <dbReference type="ARBA" id="ARBA00000971"/>
    </source>
</evidence>
<keyword evidence="9" id="KW-0131">Cell cycle</keyword>
<dbReference type="InterPro" id="IPR005215">
    <property type="entry name" value="Trig_fac"/>
</dbReference>
<dbReference type="InterPro" id="IPR036611">
    <property type="entry name" value="Trigger_fac_ribosome-bd_sf"/>
</dbReference>
<dbReference type="PANTHER" id="PTHR30560:SF3">
    <property type="entry name" value="TRIGGER FACTOR-LIKE PROTEIN TIG, CHLOROPLASTIC"/>
    <property type="match status" value="1"/>
</dbReference>
<dbReference type="SUPFAM" id="SSF102735">
    <property type="entry name" value="Trigger factor ribosome-binding domain"/>
    <property type="match status" value="1"/>
</dbReference>
<dbReference type="Gene3D" id="3.10.50.40">
    <property type="match status" value="1"/>
</dbReference>
<reference evidence="9" key="1">
    <citation type="submission" date="2018-06" db="EMBL/GenBank/DDBJ databases">
        <authorList>
            <person name="Zhirakovskaya E."/>
        </authorList>
    </citation>
    <scope>NUCLEOTIDE SEQUENCE</scope>
</reference>
<accession>A0A3B1C0H2</accession>
<dbReference type="GO" id="GO:0051083">
    <property type="term" value="P:'de novo' cotranslational protein folding"/>
    <property type="evidence" value="ECO:0007669"/>
    <property type="project" value="TreeGrafter"/>
</dbReference>
<evidence type="ECO:0000313" key="9">
    <source>
        <dbReference type="EMBL" id="VAX18083.1"/>
    </source>
</evidence>
<dbReference type="InterPro" id="IPR008881">
    <property type="entry name" value="Trigger_fac_ribosome-bd_bac"/>
</dbReference>
<protein>
    <recommendedName>
        <fullName evidence="3">peptidylprolyl isomerase</fullName>
        <ecNumber evidence="3">5.2.1.8</ecNumber>
    </recommendedName>
</protein>
<evidence type="ECO:0000259" key="8">
    <source>
        <dbReference type="Pfam" id="PF05698"/>
    </source>
</evidence>
<feature type="domain" description="Trigger factor C-terminal" evidence="8">
    <location>
        <begin position="262"/>
        <end position="414"/>
    </location>
</feature>
<evidence type="ECO:0000259" key="7">
    <source>
        <dbReference type="Pfam" id="PF05697"/>
    </source>
</evidence>
<dbReference type="InterPro" id="IPR037041">
    <property type="entry name" value="Trigger_fac_C_sf"/>
</dbReference>
<dbReference type="Pfam" id="PF05698">
    <property type="entry name" value="Trigger_C"/>
    <property type="match status" value="1"/>
</dbReference>
<dbReference type="GO" id="GO:0003755">
    <property type="term" value="F:peptidyl-prolyl cis-trans isomerase activity"/>
    <property type="evidence" value="ECO:0007669"/>
    <property type="project" value="UniProtKB-KW"/>
</dbReference>
<dbReference type="NCBIfam" id="TIGR00115">
    <property type="entry name" value="tig"/>
    <property type="match status" value="1"/>
</dbReference>
<feature type="domain" description="Trigger factor ribosome-binding bacterial" evidence="7">
    <location>
        <begin position="1"/>
        <end position="142"/>
    </location>
</feature>
<dbReference type="SUPFAM" id="SSF109998">
    <property type="entry name" value="Triger factor/SurA peptide-binding domain-like"/>
    <property type="match status" value="1"/>
</dbReference>
<evidence type="ECO:0000256" key="3">
    <source>
        <dbReference type="ARBA" id="ARBA00013194"/>
    </source>
</evidence>
<dbReference type="GO" id="GO:0051301">
    <property type="term" value="P:cell division"/>
    <property type="evidence" value="ECO:0007669"/>
    <property type="project" value="UniProtKB-KW"/>
</dbReference>
<proteinExistence type="inferred from homology"/>
<comment type="catalytic activity">
    <reaction evidence="1">
        <text>[protein]-peptidylproline (omega=180) = [protein]-peptidylproline (omega=0)</text>
        <dbReference type="Rhea" id="RHEA:16237"/>
        <dbReference type="Rhea" id="RHEA-COMP:10747"/>
        <dbReference type="Rhea" id="RHEA-COMP:10748"/>
        <dbReference type="ChEBI" id="CHEBI:83833"/>
        <dbReference type="ChEBI" id="CHEBI:83834"/>
        <dbReference type="EC" id="5.2.1.8"/>
    </reaction>
</comment>
<dbReference type="InterPro" id="IPR027304">
    <property type="entry name" value="Trigger_fact/SurA_dom_sf"/>
</dbReference>
<dbReference type="InterPro" id="IPR046357">
    <property type="entry name" value="PPIase_dom_sf"/>
</dbReference>
<evidence type="ECO:0000256" key="6">
    <source>
        <dbReference type="ARBA" id="ARBA00023235"/>
    </source>
</evidence>
<dbReference type="EMBL" id="UOGB01000098">
    <property type="protein sequence ID" value="VAX18083.1"/>
    <property type="molecule type" value="Genomic_DNA"/>
</dbReference>
<evidence type="ECO:0000256" key="5">
    <source>
        <dbReference type="ARBA" id="ARBA00023186"/>
    </source>
</evidence>
<dbReference type="PIRSF" id="PIRSF003095">
    <property type="entry name" value="Trigger_factor"/>
    <property type="match status" value="1"/>
</dbReference>
<dbReference type="GO" id="GO:0043022">
    <property type="term" value="F:ribosome binding"/>
    <property type="evidence" value="ECO:0007669"/>
    <property type="project" value="TreeGrafter"/>
</dbReference>
<evidence type="ECO:0000256" key="4">
    <source>
        <dbReference type="ARBA" id="ARBA00023110"/>
    </source>
</evidence>
<comment type="similarity">
    <text evidence="2">Belongs to the FKBP-type PPIase family. Tig subfamily.</text>
</comment>
<dbReference type="GO" id="GO:0043335">
    <property type="term" value="P:protein unfolding"/>
    <property type="evidence" value="ECO:0007669"/>
    <property type="project" value="TreeGrafter"/>
</dbReference>
<organism evidence="9">
    <name type="scientific">hydrothermal vent metagenome</name>
    <dbReference type="NCBI Taxonomy" id="652676"/>
    <lineage>
        <taxon>unclassified sequences</taxon>
        <taxon>metagenomes</taxon>
        <taxon>ecological metagenomes</taxon>
    </lineage>
</organism>
<keyword evidence="6 9" id="KW-0413">Isomerase</keyword>
<dbReference type="HAMAP" id="MF_00303">
    <property type="entry name" value="Trigger_factor_Tig"/>
    <property type="match status" value="1"/>
</dbReference>
<gene>
    <name evidence="9" type="ORF">MNBD_NITROSPINAE03-892</name>
</gene>
<keyword evidence="9" id="KW-0132">Cell division</keyword>
<keyword evidence="4" id="KW-0697">Rotamase</keyword>
<sequence length="434" mass="49924">MKVELEDIQSCVKKISVEVPLEKVNEEKSAVYDEMAKEVNIPGFRKGKVPRKMLEKRFGKSALQNAGQRIIESSYKEAIESNNLRPIGDPMIDDIKIEENEPVSFTATVETFPEVEVEKIDGVKFQRKIKKVSDEEMGRIIDNARERQARFEPVEDRAAQEGDYPLIDYTATRDNEKIEVLSGDNKQVHIKKGDMLEEVQANVIGMRKGEEKKFEAVLPKEFPDPQLAGEKVEFKVKVNEIKKKTLPEVDDDFVKEISEFDTLDQFKADLRSQLEKRNESMAQNDLREEILTYLIEKNSFDLPPRLVQKHAKDLAKRAQQRFESQGIDMGESDFDTDKFKEKFLEDAIRDLKEQALVASFGKAEKMEVSEEELKKEIESLSKMMGQTVDQTTQQLAQSNGLEGIYQKLFSEKAYGLMMDKLIIEDSYVEEPNEK</sequence>
<dbReference type="Gene3D" id="3.30.70.1050">
    <property type="entry name" value="Trigger factor ribosome-binding domain"/>
    <property type="match status" value="1"/>
</dbReference>
<dbReference type="InterPro" id="IPR008880">
    <property type="entry name" value="Trigger_fac_C"/>
</dbReference>
<dbReference type="AlphaFoldDB" id="A0A3B1C0H2"/>
<dbReference type="EC" id="5.2.1.8" evidence="3"/>
<dbReference type="PANTHER" id="PTHR30560">
    <property type="entry name" value="TRIGGER FACTOR CHAPERONE AND PEPTIDYL-PROLYL CIS/TRANS ISOMERASE"/>
    <property type="match status" value="1"/>
</dbReference>
<keyword evidence="5" id="KW-0143">Chaperone</keyword>
<name>A0A3B1C0H2_9ZZZZ</name>